<reference evidence="1 2" key="1">
    <citation type="submission" date="2024-03" db="EMBL/GenBank/DDBJ databases">
        <title>Novel species of the genus Variovorax.</title>
        <authorList>
            <person name="Liu Q."/>
            <person name="Xin Y.-H."/>
        </authorList>
    </citation>
    <scope>NUCLEOTIDE SEQUENCE [LARGE SCALE GENOMIC DNA]</scope>
    <source>
        <strain evidence="1 2">KACC 18501</strain>
    </source>
</reference>
<gene>
    <name evidence="1" type="ORF">WKW80_01995</name>
</gene>
<comment type="caution">
    <text evidence="1">The sequence shown here is derived from an EMBL/GenBank/DDBJ whole genome shotgun (WGS) entry which is preliminary data.</text>
</comment>
<dbReference type="EMBL" id="JBBKZV010000001">
    <property type="protein sequence ID" value="MEJ8820806.1"/>
    <property type="molecule type" value="Genomic_DNA"/>
</dbReference>
<name>A0ABU8VUU3_9BURK</name>
<evidence type="ECO:0000313" key="2">
    <source>
        <dbReference type="Proteomes" id="UP001363010"/>
    </source>
</evidence>
<organism evidence="1 2">
    <name type="scientific">Variovorax humicola</name>
    <dbReference type="NCBI Taxonomy" id="1769758"/>
    <lineage>
        <taxon>Bacteria</taxon>
        <taxon>Pseudomonadati</taxon>
        <taxon>Pseudomonadota</taxon>
        <taxon>Betaproteobacteria</taxon>
        <taxon>Burkholderiales</taxon>
        <taxon>Comamonadaceae</taxon>
        <taxon>Variovorax</taxon>
    </lineage>
</organism>
<dbReference type="RefSeq" id="WP_340361842.1">
    <property type="nucleotide sequence ID" value="NZ_JBBKZV010000001.1"/>
</dbReference>
<sequence length="68" mass="8148">MSIFNRPHYRSDVTNFIDELKRQKPNLEAEQRAGRALLWDKHVDRSLQEEYAEGEVPQQPYVYQTQVK</sequence>
<evidence type="ECO:0000313" key="1">
    <source>
        <dbReference type="EMBL" id="MEJ8820806.1"/>
    </source>
</evidence>
<accession>A0ABU8VUU3</accession>
<dbReference type="Pfam" id="PF11943">
    <property type="entry name" value="DUF3460"/>
    <property type="match status" value="1"/>
</dbReference>
<keyword evidence="2" id="KW-1185">Reference proteome</keyword>
<dbReference type="InterPro" id="IPR021853">
    <property type="entry name" value="DUF3460"/>
</dbReference>
<protein>
    <submittedName>
        <fullName evidence="1">DUF3460 family protein</fullName>
    </submittedName>
</protein>
<proteinExistence type="predicted"/>
<dbReference type="Proteomes" id="UP001363010">
    <property type="component" value="Unassembled WGS sequence"/>
</dbReference>